<evidence type="ECO:0000259" key="5">
    <source>
        <dbReference type="Pfam" id="PF22780"/>
    </source>
</evidence>
<accession>A0A419TAM9</accession>
<dbReference type="SUPFAM" id="SSF51905">
    <property type="entry name" value="FAD/NAD(P)-binding domain"/>
    <property type="match status" value="1"/>
</dbReference>
<dbReference type="InterPro" id="IPR036188">
    <property type="entry name" value="FAD/NAD-bd_sf"/>
</dbReference>
<feature type="domain" description="RsdA/BaiN/AoA(So)-like insert" evidence="5">
    <location>
        <begin position="191"/>
        <end position="352"/>
    </location>
</feature>
<evidence type="ECO:0000259" key="4">
    <source>
        <dbReference type="Pfam" id="PF03486"/>
    </source>
</evidence>
<evidence type="ECO:0000256" key="1">
    <source>
        <dbReference type="ARBA" id="ARBA00001974"/>
    </source>
</evidence>
<comment type="cofactor">
    <cofactor evidence="1">
        <name>FAD</name>
        <dbReference type="ChEBI" id="CHEBI:57692"/>
    </cofactor>
</comment>
<keyword evidence="3" id="KW-0274">FAD</keyword>
<dbReference type="Pfam" id="PF03486">
    <property type="entry name" value="HI0933_like"/>
    <property type="match status" value="1"/>
</dbReference>
<dbReference type="Gene3D" id="1.10.8.260">
    <property type="entry name" value="HI0933 insert domain-like"/>
    <property type="match status" value="1"/>
</dbReference>
<feature type="domain" description="RsdA/BaiN/AoA(So)-like Rossmann fold-like" evidence="4">
    <location>
        <begin position="4"/>
        <end position="405"/>
    </location>
</feature>
<dbReference type="RefSeq" id="WP_120166515.1">
    <property type="nucleotide sequence ID" value="NZ_MCIB01000001.1"/>
</dbReference>
<sequence length="407" mass="45430">MTNKIAVIGGGPAGILAAGTAASRGKKVILFEKNDNLGKKLSITGNRRCNVTNACSIEKLIDSVVTNKKFLYSSFYTFSNQDILNLLQTYGVKTKTEDNLRCFPISDDAKDVINAFKRYLKDKKVTIKLSKEVKDIKKVNNKFQLFFNNANKENFNKIILATGGISYPNTGSTGDGYKWAKKFGHTIIKPKPALVPIEIKENWAKELQGLALRKSKIKTFIENKLKFELSGEMLFTHYGISGPIILELSSFINKYSNKNIHFKLDLLPDISEVKLDRYLIKLINNNPSKLFKNILEDILPKRIIPIILNESKISSKKACNQITKSERNNCIYSIKNLKMTYKNLRAIKEAIVTSGGVSTSEINPSTMESKLIPGLYFAGEIIDIDAITGGFNLQIAFSTGYLAGLNC</sequence>
<dbReference type="InterPro" id="IPR023166">
    <property type="entry name" value="BaiN-like_dom_sf"/>
</dbReference>
<dbReference type="InterPro" id="IPR057661">
    <property type="entry name" value="RsdA/BaiN/AoA(So)_Rossmann"/>
</dbReference>
<comment type="caution">
    <text evidence="6">The sequence shown here is derived from an EMBL/GenBank/DDBJ whole genome shotgun (WGS) entry which is preliminary data.</text>
</comment>
<keyword evidence="2" id="KW-0285">Flavoprotein</keyword>
<dbReference type="NCBIfam" id="TIGR00275">
    <property type="entry name" value="aminoacetone oxidase family FAD-binding enzyme"/>
    <property type="match status" value="1"/>
</dbReference>
<dbReference type="Gene3D" id="3.50.50.60">
    <property type="entry name" value="FAD/NAD(P)-binding domain"/>
    <property type="match status" value="1"/>
</dbReference>
<dbReference type="SUPFAM" id="SSF160996">
    <property type="entry name" value="HI0933 insert domain-like"/>
    <property type="match status" value="1"/>
</dbReference>
<dbReference type="PRINTS" id="PR00411">
    <property type="entry name" value="PNDRDTASEI"/>
</dbReference>
<dbReference type="Pfam" id="PF22780">
    <property type="entry name" value="HI0933_like_1st"/>
    <property type="match status" value="1"/>
</dbReference>
<dbReference type="InterPro" id="IPR004792">
    <property type="entry name" value="BaiN-like"/>
</dbReference>
<dbReference type="AlphaFoldDB" id="A0A419TAM9"/>
<gene>
    <name evidence="6" type="ORF">BET03_01475</name>
</gene>
<proteinExistence type="predicted"/>
<dbReference type="Gene3D" id="2.40.30.10">
    <property type="entry name" value="Translation factors"/>
    <property type="match status" value="1"/>
</dbReference>
<dbReference type="PANTHER" id="PTHR42887">
    <property type="entry name" value="OS12G0638800 PROTEIN"/>
    <property type="match status" value="1"/>
</dbReference>
<dbReference type="InterPro" id="IPR055178">
    <property type="entry name" value="RsdA/BaiN/AoA(So)-like_dom"/>
</dbReference>
<dbReference type="EMBL" id="MCIB01000001">
    <property type="protein sequence ID" value="RKD34525.1"/>
    <property type="molecule type" value="Genomic_DNA"/>
</dbReference>
<name>A0A419TAM9_9FIRM</name>
<dbReference type="PANTHER" id="PTHR42887:SF2">
    <property type="entry name" value="OS12G0638800 PROTEIN"/>
    <property type="match status" value="1"/>
</dbReference>
<dbReference type="OrthoDB" id="9773233at2"/>
<protein>
    <submittedName>
        <fullName evidence="6">FAD-dependent oxidoreductase</fullName>
    </submittedName>
</protein>
<dbReference type="Proteomes" id="UP000284177">
    <property type="component" value="Unassembled WGS sequence"/>
</dbReference>
<organism evidence="6 7">
    <name type="scientific">Thermohalobacter berrensis</name>
    <dbReference type="NCBI Taxonomy" id="99594"/>
    <lineage>
        <taxon>Bacteria</taxon>
        <taxon>Bacillati</taxon>
        <taxon>Bacillota</taxon>
        <taxon>Tissierellia</taxon>
        <taxon>Tissierellales</taxon>
        <taxon>Thermohalobacteraceae</taxon>
        <taxon>Thermohalobacter</taxon>
    </lineage>
</organism>
<evidence type="ECO:0000256" key="2">
    <source>
        <dbReference type="ARBA" id="ARBA00022630"/>
    </source>
</evidence>
<evidence type="ECO:0000313" key="7">
    <source>
        <dbReference type="Proteomes" id="UP000284177"/>
    </source>
</evidence>
<reference evidence="6 7" key="1">
    <citation type="submission" date="2016-08" db="EMBL/GenBank/DDBJ databases">
        <title>Novel Firmicutes and Novel Genomes.</title>
        <authorList>
            <person name="Poppleton D.I."/>
            <person name="Gribaldo S."/>
        </authorList>
    </citation>
    <scope>NUCLEOTIDE SEQUENCE [LARGE SCALE GENOMIC DNA]</scope>
    <source>
        <strain evidence="6 7">CTT3</strain>
    </source>
</reference>
<keyword evidence="7" id="KW-1185">Reference proteome</keyword>
<evidence type="ECO:0000313" key="6">
    <source>
        <dbReference type="EMBL" id="RKD34525.1"/>
    </source>
</evidence>
<evidence type="ECO:0000256" key="3">
    <source>
        <dbReference type="ARBA" id="ARBA00022827"/>
    </source>
</evidence>
<dbReference type="PRINTS" id="PR00368">
    <property type="entry name" value="FADPNR"/>
</dbReference>